<evidence type="ECO:0000259" key="1">
    <source>
        <dbReference type="Pfam" id="PF18126"/>
    </source>
</evidence>
<dbReference type="OrthoDB" id="18529at2759"/>
<keyword evidence="3" id="KW-1185">Reference proteome</keyword>
<dbReference type="PANTHER" id="PTHR28041:SF1">
    <property type="entry name" value="LARGE RIBOSOMAL SUBUNIT PROTEIN ML59"/>
    <property type="match status" value="1"/>
</dbReference>
<reference evidence="3" key="1">
    <citation type="journal article" date="2020" name="Stud. Mycol.">
        <title>101 Dothideomycetes genomes: A test case for predicting lifestyles and emergence of pathogens.</title>
        <authorList>
            <person name="Haridas S."/>
            <person name="Albert R."/>
            <person name="Binder M."/>
            <person name="Bloem J."/>
            <person name="LaButti K."/>
            <person name="Salamov A."/>
            <person name="Andreopoulos B."/>
            <person name="Baker S."/>
            <person name="Barry K."/>
            <person name="Bills G."/>
            <person name="Bluhm B."/>
            <person name="Cannon C."/>
            <person name="Castanera R."/>
            <person name="Culley D."/>
            <person name="Daum C."/>
            <person name="Ezra D."/>
            <person name="Gonzalez J."/>
            <person name="Henrissat B."/>
            <person name="Kuo A."/>
            <person name="Liang C."/>
            <person name="Lipzen A."/>
            <person name="Lutzoni F."/>
            <person name="Magnuson J."/>
            <person name="Mondo S."/>
            <person name="Nolan M."/>
            <person name="Ohm R."/>
            <person name="Pangilinan J."/>
            <person name="Park H.-J."/>
            <person name="Ramirez L."/>
            <person name="Alfaro M."/>
            <person name="Sun H."/>
            <person name="Tritt A."/>
            <person name="Yoshinaga Y."/>
            <person name="Zwiers L.-H."/>
            <person name="Turgeon B."/>
            <person name="Goodwin S."/>
            <person name="Spatafora J."/>
            <person name="Crous P."/>
            <person name="Grigoriev I."/>
        </authorList>
    </citation>
    <scope>NUCLEOTIDE SEQUENCE [LARGE SCALE GENOMIC DNA]</scope>
    <source>
        <strain evidence="3">CECT 20119</strain>
    </source>
</reference>
<dbReference type="Proteomes" id="UP000799538">
    <property type="component" value="Unassembled WGS sequence"/>
</dbReference>
<accession>A0A6A6G9E7</accession>
<dbReference type="AlphaFoldDB" id="A0A6A6G9E7"/>
<proteinExistence type="predicted"/>
<organism evidence="2 3">
    <name type="scientific">Elsinoe ampelina</name>
    <dbReference type="NCBI Taxonomy" id="302913"/>
    <lineage>
        <taxon>Eukaryota</taxon>
        <taxon>Fungi</taxon>
        <taxon>Dikarya</taxon>
        <taxon>Ascomycota</taxon>
        <taxon>Pezizomycotina</taxon>
        <taxon>Dothideomycetes</taxon>
        <taxon>Dothideomycetidae</taxon>
        <taxon>Myriangiales</taxon>
        <taxon>Elsinoaceae</taxon>
        <taxon>Elsinoe</taxon>
    </lineage>
</organism>
<dbReference type="InterPro" id="IPR040922">
    <property type="entry name" value="Ribosomal_mL59_dom"/>
</dbReference>
<dbReference type="PANTHER" id="PTHR28041">
    <property type="entry name" value="54S RIBOSOMAL PROTEIN L25, MITOCHONDRIAL"/>
    <property type="match status" value="1"/>
</dbReference>
<gene>
    <name evidence="2" type="ORF">BDZ85DRAFT_263489</name>
</gene>
<dbReference type="InterPro" id="IPR037507">
    <property type="entry name" value="Ribosomal_mL59"/>
</dbReference>
<protein>
    <recommendedName>
        <fullName evidence="1">Large ribosomal subunit protein mL59 domain-containing protein</fullName>
    </recommendedName>
</protein>
<sequence>MATTKINSSRIRIAPGLPQPLFNFFQKHPPGTFNTSATQSASETASRLSPAVPLPSLRALELNPMLSRTTNPPATQEQMSALTSLHRASNPFLPWQNPLTSAWRPPQYSLRRQSELYSMAKKSGVLSLLPESERHPELAARKREEQGLRVKGTGVGQRVKGKEWERQLRGKQEKRRKAMEGMAELVKEWKQRGHGRGWKKWPK</sequence>
<evidence type="ECO:0000313" key="3">
    <source>
        <dbReference type="Proteomes" id="UP000799538"/>
    </source>
</evidence>
<dbReference type="EMBL" id="ML992508">
    <property type="protein sequence ID" value="KAF2222351.1"/>
    <property type="molecule type" value="Genomic_DNA"/>
</dbReference>
<dbReference type="GO" id="GO:0005762">
    <property type="term" value="C:mitochondrial large ribosomal subunit"/>
    <property type="evidence" value="ECO:0007669"/>
    <property type="project" value="InterPro"/>
</dbReference>
<dbReference type="Pfam" id="PF18126">
    <property type="entry name" value="Mitoc_mL59"/>
    <property type="match status" value="1"/>
</dbReference>
<feature type="domain" description="Large ribosomal subunit protein mL59" evidence="1">
    <location>
        <begin position="20"/>
        <end position="191"/>
    </location>
</feature>
<name>A0A6A6G9E7_9PEZI</name>
<evidence type="ECO:0000313" key="2">
    <source>
        <dbReference type="EMBL" id="KAF2222351.1"/>
    </source>
</evidence>
<dbReference type="GO" id="GO:0003735">
    <property type="term" value="F:structural constituent of ribosome"/>
    <property type="evidence" value="ECO:0007669"/>
    <property type="project" value="InterPro"/>
</dbReference>